<sequence length="141" mass="14186">MKTTTRLAYGRILAVAVLLTPGLSAACSSGSGSGGPTVAMLSPADGAQVNPPFTVKIQASVPLGPTGSGKHHVHVYFDNNADDYTIVESDSGEILNAPPGEHTLHVSLRNANHSPAGAEAAVKVNVGAGETTAPDTGPNGY</sequence>
<dbReference type="EMBL" id="BAABAT010000002">
    <property type="protein sequence ID" value="GAA4244889.1"/>
    <property type="molecule type" value="Genomic_DNA"/>
</dbReference>
<dbReference type="PROSITE" id="PS51257">
    <property type="entry name" value="PROKAR_LIPOPROTEIN"/>
    <property type="match status" value="1"/>
</dbReference>
<evidence type="ECO:0000313" key="2">
    <source>
        <dbReference type="EMBL" id="GAA4244889.1"/>
    </source>
</evidence>
<feature type="signal peptide" evidence="1">
    <location>
        <begin position="1"/>
        <end position="25"/>
    </location>
</feature>
<feature type="chain" id="PRO_5045236200" description="DUF4399 domain-containing protein" evidence="1">
    <location>
        <begin position="26"/>
        <end position="141"/>
    </location>
</feature>
<evidence type="ECO:0008006" key="4">
    <source>
        <dbReference type="Google" id="ProtNLM"/>
    </source>
</evidence>
<dbReference type="RefSeq" id="WP_345121640.1">
    <property type="nucleotide sequence ID" value="NZ_BAABAT010000002.1"/>
</dbReference>
<evidence type="ECO:0000256" key="1">
    <source>
        <dbReference type="SAM" id="SignalP"/>
    </source>
</evidence>
<dbReference type="Proteomes" id="UP001500620">
    <property type="component" value="Unassembled WGS sequence"/>
</dbReference>
<keyword evidence="1" id="KW-0732">Signal</keyword>
<name>A0ABP8CYA9_9ACTN</name>
<evidence type="ECO:0000313" key="3">
    <source>
        <dbReference type="Proteomes" id="UP001500620"/>
    </source>
</evidence>
<gene>
    <name evidence="2" type="ORF">GCM10022255_009710</name>
</gene>
<keyword evidence="3" id="KW-1185">Reference proteome</keyword>
<protein>
    <recommendedName>
        <fullName evidence="4">DUF4399 domain-containing protein</fullName>
    </recommendedName>
</protein>
<organism evidence="2 3">
    <name type="scientific">Dactylosporangium darangshiense</name>
    <dbReference type="NCBI Taxonomy" id="579108"/>
    <lineage>
        <taxon>Bacteria</taxon>
        <taxon>Bacillati</taxon>
        <taxon>Actinomycetota</taxon>
        <taxon>Actinomycetes</taxon>
        <taxon>Micromonosporales</taxon>
        <taxon>Micromonosporaceae</taxon>
        <taxon>Dactylosporangium</taxon>
    </lineage>
</organism>
<comment type="caution">
    <text evidence="2">The sequence shown here is derived from an EMBL/GenBank/DDBJ whole genome shotgun (WGS) entry which is preliminary data.</text>
</comment>
<accession>A0ABP8CYA9</accession>
<reference evidence="3" key="1">
    <citation type="journal article" date="2019" name="Int. J. Syst. Evol. Microbiol.">
        <title>The Global Catalogue of Microorganisms (GCM) 10K type strain sequencing project: providing services to taxonomists for standard genome sequencing and annotation.</title>
        <authorList>
            <consortium name="The Broad Institute Genomics Platform"/>
            <consortium name="The Broad Institute Genome Sequencing Center for Infectious Disease"/>
            <person name="Wu L."/>
            <person name="Ma J."/>
        </authorList>
    </citation>
    <scope>NUCLEOTIDE SEQUENCE [LARGE SCALE GENOMIC DNA]</scope>
    <source>
        <strain evidence="3">JCM 17441</strain>
    </source>
</reference>
<proteinExistence type="predicted"/>